<dbReference type="PANTHER" id="PTHR43081:SF19">
    <property type="entry name" value="PH-SENSITIVE ADENYLATE CYCLASE RV1264"/>
    <property type="match status" value="1"/>
</dbReference>
<dbReference type="InterPro" id="IPR001054">
    <property type="entry name" value="A/G_cyclase"/>
</dbReference>
<dbReference type="GO" id="GO:0035556">
    <property type="term" value="P:intracellular signal transduction"/>
    <property type="evidence" value="ECO:0007669"/>
    <property type="project" value="InterPro"/>
</dbReference>
<accession>X0WIF6</accession>
<dbReference type="AlphaFoldDB" id="X0WIF6"/>
<organism evidence="3">
    <name type="scientific">marine sediment metagenome</name>
    <dbReference type="NCBI Taxonomy" id="412755"/>
    <lineage>
        <taxon>unclassified sequences</taxon>
        <taxon>metagenomes</taxon>
        <taxon>ecological metagenomes</taxon>
    </lineage>
</organism>
<evidence type="ECO:0000256" key="1">
    <source>
        <dbReference type="SAM" id="Phobius"/>
    </source>
</evidence>
<keyword evidence="1" id="KW-0472">Membrane</keyword>
<comment type="caution">
    <text evidence="3">The sequence shown here is derived from an EMBL/GenBank/DDBJ whole genome shotgun (WGS) entry which is preliminary data.</text>
</comment>
<dbReference type="InterPro" id="IPR050697">
    <property type="entry name" value="Adenylyl/Guanylyl_Cyclase_3/4"/>
</dbReference>
<evidence type="ECO:0000259" key="2">
    <source>
        <dbReference type="PROSITE" id="PS50125"/>
    </source>
</evidence>
<feature type="transmembrane region" description="Helical" evidence="1">
    <location>
        <begin position="196"/>
        <end position="217"/>
    </location>
</feature>
<proteinExistence type="predicted"/>
<feature type="non-terminal residue" evidence="3">
    <location>
        <position position="260"/>
    </location>
</feature>
<dbReference type="EMBL" id="BARS01024853">
    <property type="protein sequence ID" value="GAG12451.1"/>
    <property type="molecule type" value="Genomic_DNA"/>
</dbReference>
<keyword evidence="1" id="KW-1133">Transmembrane helix</keyword>
<evidence type="ECO:0000313" key="3">
    <source>
        <dbReference type="EMBL" id="GAG12451.1"/>
    </source>
</evidence>
<dbReference type="InterPro" id="IPR029787">
    <property type="entry name" value="Nucleotide_cyclase"/>
</dbReference>
<gene>
    <name evidence="3" type="ORF">S01H1_39389</name>
</gene>
<feature type="domain" description="Guanylate cyclase" evidence="2">
    <location>
        <begin position="12"/>
        <end position="126"/>
    </location>
</feature>
<dbReference type="PROSITE" id="PS50125">
    <property type="entry name" value="GUANYLATE_CYCLASE_2"/>
    <property type="match status" value="1"/>
</dbReference>
<keyword evidence="1" id="KW-0812">Transmembrane</keyword>
<reference evidence="3" key="1">
    <citation type="journal article" date="2014" name="Front. Microbiol.">
        <title>High frequency of phylogenetically diverse reductive dehalogenase-homologous genes in deep subseafloor sedimentary metagenomes.</title>
        <authorList>
            <person name="Kawai M."/>
            <person name="Futagami T."/>
            <person name="Toyoda A."/>
            <person name="Takaki Y."/>
            <person name="Nishi S."/>
            <person name="Hori S."/>
            <person name="Arai W."/>
            <person name="Tsubouchi T."/>
            <person name="Morono Y."/>
            <person name="Uchiyama I."/>
            <person name="Ito T."/>
            <person name="Fujiyama A."/>
            <person name="Inagaki F."/>
            <person name="Takami H."/>
        </authorList>
    </citation>
    <scope>NUCLEOTIDE SEQUENCE</scope>
    <source>
        <strain evidence="3">Expedition CK06-06</strain>
    </source>
</reference>
<dbReference type="Gene3D" id="3.30.70.1230">
    <property type="entry name" value="Nucleotide cyclase"/>
    <property type="match status" value="1"/>
</dbReference>
<dbReference type="CDD" id="cd07302">
    <property type="entry name" value="CHD"/>
    <property type="match status" value="1"/>
</dbReference>
<dbReference type="GO" id="GO:0006171">
    <property type="term" value="P:cAMP biosynthetic process"/>
    <property type="evidence" value="ECO:0007669"/>
    <property type="project" value="TreeGrafter"/>
</dbReference>
<protein>
    <recommendedName>
        <fullName evidence="2">Guanylate cyclase domain-containing protein</fullName>
    </recommendedName>
</protein>
<dbReference type="SUPFAM" id="SSF55073">
    <property type="entry name" value="Nucleotide cyclase"/>
    <property type="match status" value="1"/>
</dbReference>
<dbReference type="PANTHER" id="PTHR43081">
    <property type="entry name" value="ADENYLATE CYCLASE, TERMINAL-DIFFERENTIATION SPECIFIC-RELATED"/>
    <property type="match status" value="1"/>
</dbReference>
<sequence length="260" mass="28646">MAEEGFKRKLTAILSADVEGYSRLMGEDEEATVRMLTAYREVLTSLVQQHNGRVIDSPGDNLLAEFASVVDTVQCAVAVQKEIKARNVEYPENRRMQFRIGINLGDVIQEEDRVYGDGVNIAARLEGLSEPGGICISKTAFDHIESKLPYGYEFLGDQSVKNIARPVRAYRVLLEPEAAGKVIGEKRFLGRFSRKTAMAAIIVLLIVAGGLIGWNIYLQQSKKVEPASIEKMAFPLPDKPSIAVLPFDNISGDPGQDYIA</sequence>
<dbReference type="Pfam" id="PF00211">
    <property type="entry name" value="Guanylate_cyc"/>
    <property type="match status" value="1"/>
</dbReference>
<name>X0WIF6_9ZZZZ</name>